<name>T1J0R4_STRMM</name>
<keyword evidence="2" id="KW-1185">Reference proteome</keyword>
<organism evidence="1 2">
    <name type="scientific">Strigamia maritima</name>
    <name type="common">European centipede</name>
    <name type="synonym">Geophilus maritimus</name>
    <dbReference type="NCBI Taxonomy" id="126957"/>
    <lineage>
        <taxon>Eukaryota</taxon>
        <taxon>Metazoa</taxon>
        <taxon>Ecdysozoa</taxon>
        <taxon>Arthropoda</taxon>
        <taxon>Myriapoda</taxon>
        <taxon>Chilopoda</taxon>
        <taxon>Pleurostigmophora</taxon>
        <taxon>Geophilomorpha</taxon>
        <taxon>Linotaeniidae</taxon>
        <taxon>Strigamia</taxon>
    </lineage>
</organism>
<sequence length="200" mass="22164">MKITMENESSLPPTVSLPDEPLPQTFVVKYLGKRTARGLWGVKHTRAPVDDMVVNARAQKPGSFLPFLQLRVSCDGVTVSEMPQNQNKDFDDGPFPVDAISYGVQDVVYTRVFAMIIVRSAMDFPSSPVTKPSAATLECHAYVCDSRQSARQLTFALASAFKAFSKSLRARVNPHSLETRKFAIDLRNPEEIQAELDSEA</sequence>
<reference evidence="2" key="1">
    <citation type="submission" date="2011-05" db="EMBL/GenBank/DDBJ databases">
        <authorList>
            <person name="Richards S.R."/>
            <person name="Qu J."/>
            <person name="Jiang H."/>
            <person name="Jhangiani S.N."/>
            <person name="Agravi P."/>
            <person name="Goodspeed R."/>
            <person name="Gross S."/>
            <person name="Mandapat C."/>
            <person name="Jackson L."/>
            <person name="Mathew T."/>
            <person name="Pu L."/>
            <person name="Thornton R."/>
            <person name="Saada N."/>
            <person name="Wilczek-Boney K.B."/>
            <person name="Lee S."/>
            <person name="Kovar C."/>
            <person name="Wu Y."/>
            <person name="Scherer S.E."/>
            <person name="Worley K.C."/>
            <person name="Muzny D.M."/>
            <person name="Gibbs R."/>
        </authorList>
    </citation>
    <scope>NUCLEOTIDE SEQUENCE</scope>
    <source>
        <strain evidence="2">Brora</strain>
    </source>
</reference>
<dbReference type="PhylomeDB" id="T1J0R4"/>
<dbReference type="PANTHER" id="PTHR11232">
    <property type="entry name" value="PHOSPHOTYROSINE INTERACTION DOMAIN-CONTAINING FAMILY MEMBER"/>
    <property type="match status" value="1"/>
</dbReference>
<dbReference type="OMA" id="LPNCDLK"/>
<dbReference type="InterPro" id="IPR051133">
    <property type="entry name" value="Adapter_Engulfment-Domain"/>
</dbReference>
<dbReference type="Proteomes" id="UP000014500">
    <property type="component" value="Unassembled WGS sequence"/>
</dbReference>
<accession>T1J0R4</accession>
<dbReference type="SUPFAM" id="SSF50729">
    <property type="entry name" value="PH domain-like"/>
    <property type="match status" value="1"/>
</dbReference>
<proteinExistence type="predicted"/>
<dbReference type="InterPro" id="IPR011993">
    <property type="entry name" value="PH-like_dom_sf"/>
</dbReference>
<dbReference type="AlphaFoldDB" id="T1J0R4"/>
<dbReference type="EMBL" id="JH431739">
    <property type="status" value="NOT_ANNOTATED_CDS"/>
    <property type="molecule type" value="Genomic_DNA"/>
</dbReference>
<dbReference type="HOGENOM" id="CLU_117339_0_0_1"/>
<dbReference type="STRING" id="126957.T1J0R4"/>
<evidence type="ECO:0000313" key="1">
    <source>
        <dbReference type="EnsemblMetazoa" id="SMAR007121-PA"/>
    </source>
</evidence>
<protein>
    <recommendedName>
        <fullName evidence="3">PID domain-containing protein</fullName>
    </recommendedName>
</protein>
<evidence type="ECO:0008006" key="3">
    <source>
        <dbReference type="Google" id="ProtNLM"/>
    </source>
</evidence>
<dbReference type="eggNOG" id="KOG3536">
    <property type="taxonomic scope" value="Eukaryota"/>
</dbReference>
<evidence type="ECO:0000313" key="2">
    <source>
        <dbReference type="Proteomes" id="UP000014500"/>
    </source>
</evidence>
<dbReference type="Gene3D" id="2.30.29.30">
    <property type="entry name" value="Pleckstrin-homology domain (PH domain)/Phosphotyrosine-binding domain (PTB)"/>
    <property type="match status" value="1"/>
</dbReference>
<dbReference type="PANTHER" id="PTHR11232:SF57">
    <property type="entry name" value="RE46159P"/>
    <property type="match status" value="1"/>
</dbReference>
<reference evidence="1" key="2">
    <citation type="submission" date="2015-02" db="UniProtKB">
        <authorList>
            <consortium name="EnsemblMetazoa"/>
        </authorList>
    </citation>
    <scope>IDENTIFICATION</scope>
</reference>
<dbReference type="EnsemblMetazoa" id="SMAR007121-RA">
    <property type="protein sequence ID" value="SMAR007121-PA"/>
    <property type="gene ID" value="SMAR007121"/>
</dbReference>